<protein>
    <submittedName>
        <fullName evidence="8">Probable assembly chaperone of rpl4</fullName>
    </submittedName>
</protein>
<comment type="similarity">
    <text evidence="1">Belongs to the AIDA family.</text>
</comment>
<dbReference type="GeneID" id="118424547"/>
<evidence type="ECO:0000313" key="7">
    <source>
        <dbReference type="Proteomes" id="UP000001554"/>
    </source>
</evidence>
<comment type="function">
    <text evidence="3">Acts as a ventralizing factor during embryogenesis. Inhibits axin-mediated JNK activation by binding axin and disrupting axin homodimerization. This in turn antagonizes a Wnt/beta-catenin-independent dorsalization pathway activated by AXIN/JNK-signaling.</text>
</comment>
<proteinExistence type="inferred from homology"/>
<evidence type="ECO:0000259" key="6">
    <source>
        <dbReference type="PROSITE" id="PS51911"/>
    </source>
</evidence>
<evidence type="ECO:0000256" key="1">
    <source>
        <dbReference type="ARBA" id="ARBA00007205"/>
    </source>
</evidence>
<dbReference type="FunFam" id="2.60.40.150:FF:000059">
    <property type="entry name" value="Axin interactor, dorsalization-associated protein"/>
    <property type="match status" value="1"/>
</dbReference>
<keyword evidence="7" id="KW-1185">Reference proteome</keyword>
<feature type="domain" description="C2 Aida-type" evidence="6">
    <location>
        <begin position="394"/>
        <end position="541"/>
    </location>
</feature>
<evidence type="ECO:0000256" key="5">
    <source>
        <dbReference type="SAM" id="MobiDB-lite"/>
    </source>
</evidence>
<accession>A0A9J7LVS1</accession>
<organism evidence="7 8">
    <name type="scientific">Branchiostoma floridae</name>
    <name type="common">Florida lancelet</name>
    <name type="synonym">Amphioxus</name>
    <dbReference type="NCBI Taxonomy" id="7739"/>
    <lineage>
        <taxon>Eukaryota</taxon>
        <taxon>Metazoa</taxon>
        <taxon>Chordata</taxon>
        <taxon>Cephalochordata</taxon>
        <taxon>Leptocardii</taxon>
        <taxon>Amphioxiformes</taxon>
        <taxon>Branchiostomatidae</taxon>
        <taxon>Branchiostoma</taxon>
    </lineage>
</organism>
<feature type="compositionally biased region" description="Acidic residues" evidence="5">
    <location>
        <begin position="366"/>
        <end position="376"/>
    </location>
</feature>
<dbReference type="KEGG" id="bfo:118424547"/>
<dbReference type="Gene3D" id="1.25.40.10">
    <property type="entry name" value="Tetratricopeptide repeat domain"/>
    <property type="match status" value="2"/>
</dbReference>
<feature type="repeat" description="TPR" evidence="4">
    <location>
        <begin position="93"/>
        <end position="126"/>
    </location>
</feature>
<feature type="compositionally biased region" description="Acidic residues" evidence="5">
    <location>
        <begin position="259"/>
        <end position="271"/>
    </location>
</feature>
<keyword evidence="2" id="KW-0217">Developmental protein</keyword>
<dbReference type="PANTHER" id="PTHR28654:SF1">
    <property type="entry name" value="AXIN INTERACTOR, DORSALIZATION-ASSOCIATED PROTEIN"/>
    <property type="match status" value="1"/>
</dbReference>
<name>A0A9J7LVS1_BRAFL</name>
<dbReference type="RefSeq" id="XP_035689054.1">
    <property type="nucleotide sequence ID" value="XM_035833161.1"/>
</dbReference>
<dbReference type="PROSITE" id="PS51911">
    <property type="entry name" value="C2_AIDA"/>
    <property type="match status" value="1"/>
</dbReference>
<dbReference type="Pfam" id="PF13181">
    <property type="entry name" value="TPR_8"/>
    <property type="match status" value="1"/>
</dbReference>
<dbReference type="PANTHER" id="PTHR28654">
    <property type="entry name" value="AXIN INTERACTOR, DORSALIZATION-ASSOCIATED PROTEIN"/>
    <property type="match status" value="1"/>
</dbReference>
<evidence type="ECO:0000256" key="3">
    <source>
        <dbReference type="ARBA" id="ARBA00059715"/>
    </source>
</evidence>
<dbReference type="CDD" id="cd24142">
    <property type="entry name" value="ACL4-like"/>
    <property type="match status" value="1"/>
</dbReference>
<gene>
    <name evidence="8" type="primary">LOC118424547</name>
</gene>
<dbReference type="SMART" id="SM00028">
    <property type="entry name" value="TPR"/>
    <property type="match status" value="5"/>
</dbReference>
<feature type="region of interest" description="Disordered" evidence="5">
    <location>
        <begin position="255"/>
        <end position="277"/>
    </location>
</feature>
<dbReference type="GO" id="GO:0016020">
    <property type="term" value="C:membrane"/>
    <property type="evidence" value="ECO:0000318"/>
    <property type="project" value="GO_Central"/>
</dbReference>
<feature type="compositionally biased region" description="Basic residues" evidence="5">
    <location>
        <begin position="1"/>
        <end position="12"/>
    </location>
</feature>
<evidence type="ECO:0000313" key="8">
    <source>
        <dbReference type="RefSeq" id="XP_035689054.1"/>
    </source>
</evidence>
<dbReference type="InterPro" id="IPR011990">
    <property type="entry name" value="TPR-like_helical_dom_sf"/>
</dbReference>
<feature type="region of interest" description="Disordered" evidence="5">
    <location>
        <begin position="1"/>
        <end position="51"/>
    </location>
</feature>
<reference evidence="8" key="3">
    <citation type="submission" date="2025-08" db="UniProtKB">
        <authorList>
            <consortium name="RefSeq"/>
        </authorList>
    </citation>
    <scope>IDENTIFICATION</scope>
</reference>
<feature type="compositionally biased region" description="Basic and acidic residues" evidence="5">
    <location>
        <begin position="30"/>
        <end position="41"/>
    </location>
</feature>
<dbReference type="AlphaFoldDB" id="A0A9J7LVS1"/>
<dbReference type="OrthoDB" id="1914839at2759"/>
<dbReference type="InterPro" id="IPR035892">
    <property type="entry name" value="C2_domain_sf"/>
</dbReference>
<dbReference type="InterPro" id="IPR019734">
    <property type="entry name" value="TPR_rpt"/>
</dbReference>
<dbReference type="GO" id="GO:0035091">
    <property type="term" value="F:phosphatidylinositol binding"/>
    <property type="evidence" value="ECO:0000318"/>
    <property type="project" value="GO_Central"/>
</dbReference>
<dbReference type="SUPFAM" id="SSF48452">
    <property type="entry name" value="TPR-like"/>
    <property type="match status" value="2"/>
</dbReference>
<dbReference type="InterPro" id="IPR025939">
    <property type="entry name" value="Aida_C"/>
</dbReference>
<reference evidence="8" key="1">
    <citation type="journal article" date="2016" name="Genome Biol. Evol.">
        <title>Conserved non-coding elements in the most distant genera of cephalochordates: the Goldilocks principle.</title>
        <authorList>
            <person name="Yue J.X."/>
            <person name="Kozmikova I."/>
            <person name="Ono H."/>
            <person name="Nossa C.W."/>
            <person name="Kozmik Z."/>
            <person name="Putnam N.H."/>
            <person name="Yu J.K."/>
            <person name="Holland L.Z."/>
        </authorList>
    </citation>
    <scope>NUCLEOTIDE SEQUENCE</scope>
</reference>
<reference evidence="7" key="2">
    <citation type="journal article" date="2020" name="Nat. Ecol. Evol.">
        <title>Deeply conserved synteny resolves early events in vertebrate evolution.</title>
        <authorList>
            <person name="Simakov O."/>
            <person name="Marletaz F."/>
            <person name="Yue J.X."/>
            <person name="O'Connell B."/>
            <person name="Jenkins J."/>
            <person name="Brandt A."/>
            <person name="Calef R."/>
            <person name="Tung C.H."/>
            <person name="Huang T.K."/>
            <person name="Schmutz J."/>
            <person name="Satoh N."/>
            <person name="Yu J.K."/>
            <person name="Putnam N.H."/>
            <person name="Green R.E."/>
            <person name="Rokhsar D.S."/>
        </authorList>
    </citation>
    <scope>NUCLEOTIDE SEQUENCE [LARGE SCALE GENOMIC DNA]</scope>
    <source>
        <strain evidence="7">S238N-H82</strain>
    </source>
</reference>
<dbReference type="Gene3D" id="2.60.40.150">
    <property type="entry name" value="C2 domain"/>
    <property type="match status" value="1"/>
</dbReference>
<feature type="compositionally biased region" description="Low complexity" evidence="5">
    <location>
        <begin position="381"/>
        <end position="395"/>
    </location>
</feature>
<keyword evidence="4" id="KW-0802">TPR repeat</keyword>
<dbReference type="OMA" id="ETYMTDL"/>
<evidence type="ECO:0000256" key="4">
    <source>
        <dbReference type="PROSITE-ProRule" id="PRU00339"/>
    </source>
</evidence>
<dbReference type="PROSITE" id="PS50005">
    <property type="entry name" value="TPR"/>
    <property type="match status" value="1"/>
</dbReference>
<dbReference type="GO" id="GO:0048264">
    <property type="term" value="P:determination of ventral identity"/>
    <property type="evidence" value="ECO:0000318"/>
    <property type="project" value="GO_Central"/>
</dbReference>
<evidence type="ECO:0000256" key="2">
    <source>
        <dbReference type="ARBA" id="ARBA00022473"/>
    </source>
</evidence>
<sequence>MGGTRGKKKKAGKTQNGKKSNQKDGPGLSKADKRQRLEERREKKKTQAAAQKTKSKFTVDELLDKVEECMDSYNYEVAQKFCQRALELEPDNLRALEVSGSLLLELGDGDKAKQCFGRAVELSPDEGFTKYMCLGQLMEGEEAVACYNKGIQVMMAERHKQQEQLEGAAACDPDSPTVTSQDISSAYCSIAEIYLTDSCFEDTAEEKCKESLERAIEECPTNPEAHLLMASFQLSKDNREEAKQAIEKSLSLWLPERSDAEDEDEMEENMPEDPPLPYEQRVATAKILIELELMESAEKVLAGLLLEDDEIVQVWYLLGWLHYVQGEDHKSMARDNLQHALKIYPIVGCDDEDMLQHIKELLEDLGPGEEEEEEETRGERSTPTTPKPTSGSLLPRLPPEPGMTNLTMRIERIGLKDAGQHIDPYVTVSVKDVSGIDLTEPQDTPIASKKEDPYVYFNVDVEIQRHVEKMPKGTAIFFEFKHYKPKKRMTSIKCWAFMEMDELKSGPASIELYKKPTDFKRKKLNLLTVKPLFLELYLTLTKD</sequence>
<dbReference type="Proteomes" id="UP000001554">
    <property type="component" value="Chromosome 10"/>
</dbReference>
<feature type="region of interest" description="Disordered" evidence="5">
    <location>
        <begin position="365"/>
        <end position="402"/>
    </location>
</feature>
<dbReference type="Pfam" id="PF14186">
    <property type="entry name" value="Aida_C2"/>
    <property type="match status" value="1"/>
</dbReference>